<dbReference type="AlphaFoldDB" id="A0A6G4ZUA1"/>
<evidence type="ECO:0000256" key="1">
    <source>
        <dbReference type="ARBA" id="ARBA00009034"/>
    </source>
</evidence>
<comment type="subunit">
    <text evidence="2">Heterodimer of a B chain and an A chain linked by two disulfide bonds.</text>
</comment>
<keyword evidence="4 6" id="KW-0732">Signal</keyword>
<reference evidence="9" key="2">
    <citation type="journal article" date="2021" name="J. Neurosci.">
        <title>Neuromodulation Can Be Simple: Myoinhibitory Peptide, Contained in Dedicated Regulatory Pathways, Is the Only Neurally-Mediated Peptide Modulator of Stick Insect Leg Muscle.</title>
        <authorList>
            <person name="Liessem S."/>
            <person name="Kowatschew D."/>
            <person name="Dippel S."/>
            <person name="Blanke A."/>
            <person name="Korsching S."/>
            <person name="Guschlbauer C."/>
            <person name="Hooper S.L."/>
            <person name="Predel R."/>
            <person name="Buschges A."/>
        </authorList>
    </citation>
    <scope>NUCLEOTIDE SEQUENCE</scope>
</reference>
<organism evidence="8">
    <name type="scientific">Carausius morosus</name>
    <name type="common">Indian stick insect</name>
    <name type="synonym">Dixippus morosus</name>
    <dbReference type="NCBI Taxonomy" id="7022"/>
    <lineage>
        <taxon>Eukaryota</taxon>
        <taxon>Metazoa</taxon>
        <taxon>Ecdysozoa</taxon>
        <taxon>Arthropoda</taxon>
        <taxon>Hexapoda</taxon>
        <taxon>Insecta</taxon>
        <taxon>Pterygota</taxon>
        <taxon>Neoptera</taxon>
        <taxon>Polyneoptera</taxon>
        <taxon>Phasmatodea</taxon>
        <taxon>Verophasmatodea</taxon>
        <taxon>Anareolatae</taxon>
        <taxon>Lonchodidae</taxon>
        <taxon>Lonchodinae</taxon>
        <taxon>Carausius</taxon>
    </lineage>
</organism>
<keyword evidence="3" id="KW-0165">Cleavage on pair of basic residues</keyword>
<feature type="signal peptide" evidence="6">
    <location>
        <begin position="1"/>
        <end position="16"/>
    </location>
</feature>
<evidence type="ECO:0000313" key="9">
    <source>
        <dbReference type="EMBL" id="UES72905.1"/>
    </source>
</evidence>
<evidence type="ECO:0000313" key="8">
    <source>
        <dbReference type="EMBL" id="NHI24425.1"/>
    </source>
</evidence>
<dbReference type="InterPro" id="IPR016179">
    <property type="entry name" value="Insulin-like"/>
</dbReference>
<dbReference type="GO" id="GO:0005179">
    <property type="term" value="F:hormone activity"/>
    <property type="evidence" value="ECO:0007669"/>
    <property type="project" value="InterPro"/>
</dbReference>
<reference evidence="8" key="1">
    <citation type="journal article" date="2018" name="J. Proteome Res.">
        <title>Transcriptomic and Neuropeptidomic Analysis of the Stick Insect, Carausius morosus.</title>
        <authorList>
            <person name="Liessem S"/>
            <person name="Ragionieri L"/>
            <person name="Neupert S"/>
            <person name="Buschges A"/>
            <person name="Predel R."/>
        </authorList>
    </citation>
    <scope>NUCLEOTIDE SEQUENCE</scope>
    <source>
        <strain evidence="8">Adult female</strain>
        <tissue evidence="8">Central nervous system</tissue>
    </source>
</reference>
<sequence length="127" mass="14202">MCRLVALFAAILVVSSAYIHSNSPVQKCGTDLANLIDQICNSSFNTRLFRKKSLEVYGAEPGAGEEVPYPGSNSLPVDEEDEGADVLFNKRPAFSLMSYRRMRRGIADECCRRPCRVSDIMSYCVRR</sequence>
<keyword evidence="5" id="KW-1015">Disulfide bond</keyword>
<dbReference type="PANTHER" id="PTHR13647">
    <property type="entry name" value="INSULIN-LIKE PEPTIDE 2-RELATED"/>
    <property type="match status" value="1"/>
</dbReference>
<feature type="domain" description="Insulin-like" evidence="7">
    <location>
        <begin position="25"/>
        <end position="124"/>
    </location>
</feature>
<proteinExistence type="evidence at transcript level"/>
<evidence type="ECO:0000256" key="5">
    <source>
        <dbReference type="ARBA" id="ARBA00023157"/>
    </source>
</evidence>
<feature type="chain" id="PRO_5026258482" evidence="6">
    <location>
        <begin position="17"/>
        <end position="127"/>
    </location>
</feature>
<evidence type="ECO:0000259" key="7">
    <source>
        <dbReference type="SMART" id="SM00078"/>
    </source>
</evidence>
<dbReference type="EMBL" id="MT879279">
    <property type="protein sequence ID" value="UES72905.1"/>
    <property type="molecule type" value="mRNA"/>
</dbReference>
<dbReference type="PRINTS" id="PR00276">
    <property type="entry name" value="INSULINFAMLY"/>
</dbReference>
<dbReference type="Pfam" id="PF00049">
    <property type="entry name" value="Insulin"/>
    <property type="match status" value="1"/>
</dbReference>
<evidence type="ECO:0000256" key="2">
    <source>
        <dbReference type="ARBA" id="ARBA00011207"/>
    </source>
</evidence>
<name>A0A6G4ZUA1_CARMO</name>
<evidence type="ECO:0000256" key="3">
    <source>
        <dbReference type="ARBA" id="ARBA00022685"/>
    </source>
</evidence>
<evidence type="ECO:0000256" key="4">
    <source>
        <dbReference type="ARBA" id="ARBA00022729"/>
    </source>
</evidence>
<dbReference type="InterPro" id="IPR036438">
    <property type="entry name" value="Insulin-like_sf"/>
</dbReference>
<dbReference type="InterPro" id="IPR022352">
    <property type="entry name" value="Ins/IGF/rlx"/>
</dbReference>
<dbReference type="CDD" id="cd04366">
    <property type="entry name" value="IlGF_insulin_bombyxin_like"/>
    <property type="match status" value="1"/>
</dbReference>
<evidence type="ECO:0000256" key="6">
    <source>
        <dbReference type="SAM" id="SignalP"/>
    </source>
</evidence>
<dbReference type="PANTHER" id="PTHR13647:SF4">
    <property type="entry name" value="INSULIN-LIKE PEPTIDE 1-RELATED"/>
    <property type="match status" value="1"/>
</dbReference>
<accession>A0A6G4ZUA1</accession>
<dbReference type="SUPFAM" id="SSF56994">
    <property type="entry name" value="Insulin-like"/>
    <property type="match status" value="1"/>
</dbReference>
<dbReference type="GO" id="GO:0005576">
    <property type="term" value="C:extracellular region"/>
    <property type="evidence" value="ECO:0007669"/>
    <property type="project" value="InterPro"/>
</dbReference>
<comment type="similarity">
    <text evidence="1">Belongs to the insulin family.</text>
</comment>
<dbReference type="SMART" id="SM00078">
    <property type="entry name" value="IlGF"/>
    <property type="match status" value="1"/>
</dbReference>
<dbReference type="EMBL" id="GFAX01019469">
    <property type="protein sequence ID" value="NHI24425.1"/>
    <property type="molecule type" value="Transcribed_RNA"/>
</dbReference>
<dbReference type="Gene3D" id="1.10.100.10">
    <property type="entry name" value="Insulin-like"/>
    <property type="match status" value="1"/>
</dbReference>
<protein>
    <submittedName>
        <fullName evidence="8">Insulin-like peptide 1</fullName>
    </submittedName>
    <submittedName>
        <fullName evidence="9">Insulin-like protein 1</fullName>
    </submittedName>
</protein>